<dbReference type="EMBL" id="JAVRIE010000002">
    <property type="protein sequence ID" value="MDT0582520.1"/>
    <property type="molecule type" value="Genomic_DNA"/>
</dbReference>
<comment type="caution">
    <text evidence="1">The sequence shown here is derived from an EMBL/GenBank/DDBJ whole genome shotgun (WGS) entry which is preliminary data.</text>
</comment>
<evidence type="ECO:0000313" key="2">
    <source>
        <dbReference type="Proteomes" id="UP001249020"/>
    </source>
</evidence>
<organism evidence="1 2">
    <name type="scientific">Brumicola blandensis</name>
    <dbReference type="NCBI Taxonomy" id="3075611"/>
    <lineage>
        <taxon>Bacteria</taxon>
        <taxon>Pseudomonadati</taxon>
        <taxon>Pseudomonadota</taxon>
        <taxon>Gammaproteobacteria</taxon>
        <taxon>Alteromonadales</taxon>
        <taxon>Alteromonadaceae</taxon>
        <taxon>Brumicola</taxon>
    </lineage>
</organism>
<dbReference type="Proteomes" id="UP001249020">
    <property type="component" value="Unassembled WGS sequence"/>
</dbReference>
<keyword evidence="2" id="KW-1185">Reference proteome</keyword>
<sequence length="130" mass="15508">MIDTSPKKLESADILTLFAFRYILDEPHPVINLEQDLQDLNTWPERLEDSYRAEWTSYIKKRLHTIKAKPEKEQSVFWRKHTELMSNRNNDQRFAEFANQILHIQSLASTDNITVLPTPLKRYLQRLLQL</sequence>
<dbReference type="AlphaFoldDB" id="A0AAW8R354"/>
<name>A0AAW8R354_9ALTE</name>
<gene>
    <name evidence="1" type="ORF">RM544_08205</name>
</gene>
<evidence type="ECO:0000313" key="1">
    <source>
        <dbReference type="EMBL" id="MDT0582520.1"/>
    </source>
</evidence>
<accession>A0AAW8R354</accession>
<reference evidence="1 2" key="1">
    <citation type="submission" date="2023-09" db="EMBL/GenBank/DDBJ databases">
        <authorList>
            <person name="Rey-Velasco X."/>
        </authorList>
    </citation>
    <scope>NUCLEOTIDE SEQUENCE [LARGE SCALE GENOMIC DNA]</scope>
    <source>
        <strain evidence="1 2">W409</strain>
    </source>
</reference>
<protein>
    <submittedName>
        <fullName evidence="1">Uncharacterized protein</fullName>
    </submittedName>
</protein>
<dbReference type="RefSeq" id="WP_311361279.1">
    <property type="nucleotide sequence ID" value="NZ_JAVRIE010000002.1"/>
</dbReference>
<proteinExistence type="predicted"/>